<name>A0A5B7H7R5_PORTR</name>
<gene>
    <name evidence="1" type="ORF">E2C01_062895</name>
</gene>
<keyword evidence="2" id="KW-1185">Reference proteome</keyword>
<organism evidence="1 2">
    <name type="scientific">Portunus trituberculatus</name>
    <name type="common">Swimming crab</name>
    <name type="synonym">Neptunus trituberculatus</name>
    <dbReference type="NCBI Taxonomy" id="210409"/>
    <lineage>
        <taxon>Eukaryota</taxon>
        <taxon>Metazoa</taxon>
        <taxon>Ecdysozoa</taxon>
        <taxon>Arthropoda</taxon>
        <taxon>Crustacea</taxon>
        <taxon>Multicrustacea</taxon>
        <taxon>Malacostraca</taxon>
        <taxon>Eumalacostraca</taxon>
        <taxon>Eucarida</taxon>
        <taxon>Decapoda</taxon>
        <taxon>Pleocyemata</taxon>
        <taxon>Brachyura</taxon>
        <taxon>Eubrachyura</taxon>
        <taxon>Portunoidea</taxon>
        <taxon>Portunidae</taxon>
        <taxon>Portuninae</taxon>
        <taxon>Portunus</taxon>
    </lineage>
</organism>
<evidence type="ECO:0000313" key="1">
    <source>
        <dbReference type="EMBL" id="MPC68691.1"/>
    </source>
</evidence>
<dbReference type="Proteomes" id="UP000324222">
    <property type="component" value="Unassembled WGS sequence"/>
</dbReference>
<reference evidence="1 2" key="1">
    <citation type="submission" date="2019-05" db="EMBL/GenBank/DDBJ databases">
        <title>Another draft genome of Portunus trituberculatus and its Hox gene families provides insights of decapod evolution.</title>
        <authorList>
            <person name="Jeong J.-H."/>
            <person name="Song I."/>
            <person name="Kim S."/>
            <person name="Choi T."/>
            <person name="Kim D."/>
            <person name="Ryu S."/>
            <person name="Kim W."/>
        </authorList>
    </citation>
    <scope>NUCLEOTIDE SEQUENCE [LARGE SCALE GENOMIC DNA]</scope>
    <source>
        <tissue evidence="1">Muscle</tissue>
    </source>
</reference>
<dbReference type="AlphaFoldDB" id="A0A5B7H7R5"/>
<dbReference type="EMBL" id="VSRR010028231">
    <property type="protein sequence ID" value="MPC68691.1"/>
    <property type="molecule type" value="Genomic_DNA"/>
</dbReference>
<sequence>MPTQVLGGVLVELKPTGNNNSLKRCRKSRPRAECGNWCRRHARRQVDLSWFNNISKLLPDNEALSGAVSLNALV</sequence>
<evidence type="ECO:0000313" key="2">
    <source>
        <dbReference type="Proteomes" id="UP000324222"/>
    </source>
</evidence>
<accession>A0A5B7H7R5</accession>
<comment type="caution">
    <text evidence="1">The sequence shown here is derived from an EMBL/GenBank/DDBJ whole genome shotgun (WGS) entry which is preliminary data.</text>
</comment>
<proteinExistence type="predicted"/>
<protein>
    <submittedName>
        <fullName evidence="1">Uncharacterized protein</fullName>
    </submittedName>
</protein>